<evidence type="ECO:0000256" key="1">
    <source>
        <dbReference type="SAM" id="Phobius"/>
    </source>
</evidence>
<dbReference type="EMBL" id="AWEX01000084">
    <property type="protein sequence ID" value="KED03823.1"/>
    <property type="molecule type" value="Genomic_DNA"/>
</dbReference>
<organism evidence="2 3">
    <name type="scientific">Streptococcus equi subsp. ruminatorum CECT 5772</name>
    <dbReference type="NCBI Taxonomy" id="1051981"/>
    <lineage>
        <taxon>Bacteria</taxon>
        <taxon>Bacillati</taxon>
        <taxon>Bacillota</taxon>
        <taxon>Bacilli</taxon>
        <taxon>Lactobacillales</taxon>
        <taxon>Streptococcaceae</taxon>
        <taxon>Streptococcus</taxon>
    </lineage>
</organism>
<proteinExistence type="predicted"/>
<dbReference type="CDD" id="cd16428">
    <property type="entry name" value="TcpC_C"/>
    <property type="match status" value="1"/>
</dbReference>
<evidence type="ECO:0000313" key="2">
    <source>
        <dbReference type="EMBL" id="KED03823.1"/>
    </source>
</evidence>
<dbReference type="CDD" id="cd16386">
    <property type="entry name" value="TcpC_N"/>
    <property type="match status" value="1"/>
</dbReference>
<name>A0A922T396_9STRE</name>
<evidence type="ECO:0000313" key="3">
    <source>
        <dbReference type="Proteomes" id="UP000028704"/>
    </source>
</evidence>
<keyword evidence="1" id="KW-1133">Transmembrane helix</keyword>
<accession>A0A922T396</accession>
<evidence type="ECO:0008006" key="4">
    <source>
        <dbReference type="Google" id="ProtNLM"/>
    </source>
</evidence>
<sequence>MIAIIRTREKGRSQFLCELDIMQFTENQVRDRMIERGIKDDAFFICGFSDWNVDRIMSLSEVYLLKSCIVGLYDGDDYIVQYLLKKGLSVPALVTKFYVFLSKDEKEAMGYVLKNVSFDSLIDFWQRSVTWVNALNAYIQSGILLNTSKGFYVLKTEGDWMDYLVKIKKFLLRYTKKEKGGKQPKPKEVRQKTATIMVYGILGLLFLVGFLGALRAIGLSNQVNSLKATVLSSKQQNGKDTKEILDIPRVQYYMNNFVYTYINYSDDTATKRKEELDNYYSFSTANLVDDVKKERKLQTQRLVSVEQEEDYHIALMRIGYEVDSKSYQMTLAIPFRMANGLLAIVSPPYTLAEDLFQGKSKSFERKTVDQAKSLPKQEMLSIQKFLPVFFDKYALSNEIDLKLLMKHPELMGGNYRVKSLDANNARYYQDKSNQVVQLMVTFEDMVTGGTRSENFTLYLIKSDNGWYVDKLYHYFK</sequence>
<reference evidence="2 3" key="1">
    <citation type="journal article" date="2014" name="Int. J. Syst. Evol. Microbiol.">
        <title>Phylogenomics and the dynamic genome evolution of the genus Streptococcus.</title>
        <authorList>
            <consortium name="The Broad Institute Genome Sequencing Platform"/>
            <person name="Richards V.P."/>
            <person name="Palmer S.R."/>
            <person name="Pavinski Bitar P.D."/>
            <person name="Qin X."/>
            <person name="Weinstock G.M."/>
            <person name="Highlander S.K."/>
            <person name="Town C.D."/>
            <person name="Burne R.A."/>
            <person name="Stanhope M.J."/>
        </authorList>
    </citation>
    <scope>NUCLEOTIDE SEQUENCE [LARGE SCALE GENOMIC DNA]</scope>
    <source>
        <strain evidence="2 3">CECT 5772</strain>
    </source>
</reference>
<dbReference type="Gene3D" id="3.10.450.540">
    <property type="match status" value="1"/>
</dbReference>
<dbReference type="InterPro" id="IPR035628">
    <property type="entry name" value="TcpC_C"/>
</dbReference>
<keyword evidence="1" id="KW-0472">Membrane</keyword>
<dbReference type="Proteomes" id="UP000028704">
    <property type="component" value="Unassembled WGS sequence"/>
</dbReference>
<dbReference type="AlphaFoldDB" id="A0A922T396"/>
<gene>
    <name evidence="2" type="ORF">CECT5772_08633</name>
</gene>
<feature type="transmembrane region" description="Helical" evidence="1">
    <location>
        <begin position="196"/>
        <end position="217"/>
    </location>
</feature>
<keyword evidence="1" id="KW-0812">Transmembrane</keyword>
<dbReference type="InterPro" id="IPR024735">
    <property type="entry name" value="TcpC"/>
</dbReference>
<protein>
    <recommendedName>
        <fullName evidence="4">Conjugal transfer protein</fullName>
    </recommendedName>
</protein>
<comment type="caution">
    <text evidence="2">The sequence shown here is derived from an EMBL/GenBank/DDBJ whole genome shotgun (WGS) entry which is preliminary data.</text>
</comment>
<dbReference type="Pfam" id="PF12642">
    <property type="entry name" value="TpcC"/>
    <property type="match status" value="1"/>
</dbReference>